<evidence type="ECO:0000256" key="6">
    <source>
        <dbReference type="ARBA" id="ARBA00022741"/>
    </source>
</evidence>
<organism evidence="17 18">
    <name type="scientific">Entomortierella chlamydospora</name>
    <dbReference type="NCBI Taxonomy" id="101097"/>
    <lineage>
        <taxon>Eukaryota</taxon>
        <taxon>Fungi</taxon>
        <taxon>Fungi incertae sedis</taxon>
        <taxon>Mucoromycota</taxon>
        <taxon>Mortierellomycotina</taxon>
        <taxon>Mortierellomycetes</taxon>
        <taxon>Mortierellales</taxon>
        <taxon>Mortierellaceae</taxon>
        <taxon>Entomortierella</taxon>
    </lineage>
</organism>
<dbReference type="EMBL" id="JAAAID010000168">
    <property type="protein sequence ID" value="KAG0021288.1"/>
    <property type="molecule type" value="Genomic_DNA"/>
</dbReference>
<dbReference type="FunFam" id="1.10.510.10:FF:000544">
    <property type="entry name" value="Non-specific serine/threonine protein kinase"/>
    <property type="match status" value="1"/>
</dbReference>
<comment type="catalytic activity">
    <reaction evidence="12">
        <text>L-seryl-[protein] + ATP = O-phospho-L-seryl-[protein] + ADP + H(+)</text>
        <dbReference type="Rhea" id="RHEA:17989"/>
        <dbReference type="Rhea" id="RHEA-COMP:9863"/>
        <dbReference type="Rhea" id="RHEA-COMP:11604"/>
        <dbReference type="ChEBI" id="CHEBI:15378"/>
        <dbReference type="ChEBI" id="CHEBI:29999"/>
        <dbReference type="ChEBI" id="CHEBI:30616"/>
        <dbReference type="ChEBI" id="CHEBI:83421"/>
        <dbReference type="ChEBI" id="CHEBI:456216"/>
        <dbReference type="EC" id="2.7.11.1"/>
    </reaction>
</comment>
<dbReference type="EC" id="2.7.11.1" evidence="3"/>
<feature type="region of interest" description="Disordered" evidence="14">
    <location>
        <begin position="746"/>
        <end position="765"/>
    </location>
</feature>
<dbReference type="Pfam" id="PF08587">
    <property type="entry name" value="UBA_2"/>
    <property type="match status" value="1"/>
</dbReference>
<evidence type="ECO:0000256" key="3">
    <source>
        <dbReference type="ARBA" id="ARBA00012513"/>
    </source>
</evidence>
<dbReference type="Pfam" id="PF00069">
    <property type="entry name" value="Pkinase"/>
    <property type="match status" value="1"/>
</dbReference>
<dbReference type="PROSITE" id="PS50030">
    <property type="entry name" value="UBA"/>
    <property type="match status" value="1"/>
</dbReference>
<dbReference type="PROSITE" id="PS00107">
    <property type="entry name" value="PROTEIN_KINASE_ATP"/>
    <property type="match status" value="1"/>
</dbReference>
<evidence type="ECO:0000313" key="18">
    <source>
        <dbReference type="Proteomes" id="UP000703661"/>
    </source>
</evidence>
<dbReference type="InterPro" id="IPR015940">
    <property type="entry name" value="UBA"/>
</dbReference>
<evidence type="ECO:0000256" key="13">
    <source>
        <dbReference type="PROSITE-ProRule" id="PRU10141"/>
    </source>
</evidence>
<evidence type="ECO:0000256" key="8">
    <source>
        <dbReference type="ARBA" id="ARBA00022840"/>
    </source>
</evidence>
<dbReference type="SUPFAM" id="SSF56112">
    <property type="entry name" value="Protein kinase-like (PK-like)"/>
    <property type="match status" value="1"/>
</dbReference>
<evidence type="ECO:0000256" key="11">
    <source>
        <dbReference type="ARBA" id="ARBA00047899"/>
    </source>
</evidence>
<comment type="similarity">
    <text evidence="2">Belongs to the protein kinase superfamily. CAMK Ser/Thr protein kinase family. SNF1 subfamily.</text>
</comment>
<feature type="compositionally biased region" description="Low complexity" evidence="14">
    <location>
        <begin position="408"/>
        <end position="424"/>
    </location>
</feature>
<sequence length="870" mass="95894">MTSNIKIGPYMLLDTLGVGSFGKVKRAVHSLTGHTVAIKIINKNKVVNQDMFARVKREIQYLKLLRHPHIIKLYEVISTPTSIYMVIEYAGGELFNYIVDNTRLSEDEARRFFQQIVCAIEYCHRHKIVHRDLKPENLLLDPSMNVKIADFGLSNIMTDGDFLKTSCGSPNYAAPEVISGKLYAGPEVDVWSCGVILYVMLCGRLPFDDDYIPLLFKKINGKSISMRGIYSLPSFLSPETKYLLTSMLVVDPLKRITIAEIRQNAWFNVGLPEYLKPLPQGVTDDIFCNLQEDIITELMKKMNFSRETIIQALEERQNNQIKVAYQLVVDHRRMIENGEPKYIYSYMKSHRKFKLSEAYLPFGLTTNFVDYGNALITTASSMSPQKPFQSFLATSPPPWNDAEKDGSPAKSAMGSSAGSALKSGLEGDISDDSADSPVPSSITVLSTSLPGNSFAKELHRKASMKNTRRERPTSLQSHPQSSNQNGQQLRQPVSPPFGHPDYSTTTSFHQAAVLGNSSLGGGGIPLPSRTGGPSYTSSSNSNPGAAPTAASAVQRRMKARPKWYFGIRSRSAPKEVMAEIYRALSNLSMKWKIINAYHLRAKYEYAVGFEVKIELQLYRLDNENYLVDFKYVGQQSASALEARAEMMKNLNEESLMETRFGGKSLQLSSSNATMDNANKISSSASEITPSVTSVTESYPTTAMAQGAAHIMSGPQDIPQSGYSVDQSDPAIPSPLPKHHAVAFETNTDQDPHSAGGERSSKRLSMLSSMSLPSTSSATVGGTGVGVGAGASAPGVLSSSLLQEQQHIKEMNELRQELQHQQRQRDLKQRPTHLLFPKASYQLASAKEVNSPFPFFDVCGKLITELAIGSG</sequence>
<evidence type="ECO:0000259" key="15">
    <source>
        <dbReference type="PROSITE" id="PS50011"/>
    </source>
</evidence>
<dbReference type="Proteomes" id="UP000703661">
    <property type="component" value="Unassembled WGS sequence"/>
</dbReference>
<dbReference type="CDD" id="cd14079">
    <property type="entry name" value="STKc_AMPK_alpha"/>
    <property type="match status" value="1"/>
</dbReference>
<dbReference type="Pfam" id="PF16579">
    <property type="entry name" value="AdenylateSensor"/>
    <property type="match status" value="1"/>
</dbReference>
<dbReference type="InterPro" id="IPR028375">
    <property type="entry name" value="KA1/Ssp2_C"/>
</dbReference>
<dbReference type="CDD" id="cd12122">
    <property type="entry name" value="AMPKA_C"/>
    <property type="match status" value="1"/>
</dbReference>
<dbReference type="PANTHER" id="PTHR24346:SF110">
    <property type="entry name" value="NON-SPECIFIC SERINE_THREONINE PROTEIN KINASE"/>
    <property type="match status" value="1"/>
</dbReference>
<keyword evidence="7 17" id="KW-0418">Kinase</keyword>
<dbReference type="GO" id="GO:0035556">
    <property type="term" value="P:intracellular signal transduction"/>
    <property type="evidence" value="ECO:0007669"/>
    <property type="project" value="TreeGrafter"/>
</dbReference>
<dbReference type="InterPro" id="IPR008271">
    <property type="entry name" value="Ser/Thr_kinase_AS"/>
</dbReference>
<reference evidence="17" key="1">
    <citation type="journal article" date="2020" name="Fungal Divers.">
        <title>Resolving the Mortierellaceae phylogeny through synthesis of multi-gene phylogenetics and phylogenomics.</title>
        <authorList>
            <person name="Vandepol N."/>
            <person name="Liber J."/>
            <person name="Desiro A."/>
            <person name="Na H."/>
            <person name="Kennedy M."/>
            <person name="Barry K."/>
            <person name="Grigoriev I.V."/>
            <person name="Miller A.N."/>
            <person name="O'Donnell K."/>
            <person name="Stajich J.E."/>
            <person name="Bonito G."/>
        </authorList>
    </citation>
    <scope>NUCLEOTIDE SEQUENCE</scope>
    <source>
        <strain evidence="17">NRRL 2769</strain>
    </source>
</reference>
<dbReference type="GO" id="GO:0005634">
    <property type="term" value="C:nucleus"/>
    <property type="evidence" value="ECO:0007669"/>
    <property type="project" value="UniProtKB-SubCell"/>
</dbReference>
<dbReference type="InterPro" id="IPR011009">
    <property type="entry name" value="Kinase-like_dom_sf"/>
</dbReference>
<feature type="region of interest" description="Disordered" evidence="14">
    <location>
        <begin position="386"/>
        <end position="504"/>
    </location>
</feature>
<feature type="domain" description="Protein kinase" evidence="15">
    <location>
        <begin position="10"/>
        <end position="267"/>
    </location>
</feature>
<keyword evidence="9" id="KW-0539">Nucleus</keyword>
<evidence type="ECO:0000256" key="2">
    <source>
        <dbReference type="ARBA" id="ARBA00006234"/>
    </source>
</evidence>
<evidence type="ECO:0000256" key="10">
    <source>
        <dbReference type="ARBA" id="ARBA00023277"/>
    </source>
</evidence>
<keyword evidence="6 13" id="KW-0547">Nucleotide-binding</keyword>
<evidence type="ECO:0000256" key="1">
    <source>
        <dbReference type="ARBA" id="ARBA00004123"/>
    </source>
</evidence>
<dbReference type="PANTHER" id="PTHR24346">
    <property type="entry name" value="MAP/MICROTUBULE AFFINITY-REGULATING KINASE"/>
    <property type="match status" value="1"/>
</dbReference>
<evidence type="ECO:0000313" key="17">
    <source>
        <dbReference type="EMBL" id="KAG0021288.1"/>
    </source>
</evidence>
<keyword evidence="8 13" id="KW-0067">ATP-binding</keyword>
<dbReference type="InterPro" id="IPR013896">
    <property type="entry name" value="SNF1_UBA"/>
</dbReference>
<dbReference type="GO" id="GO:0004674">
    <property type="term" value="F:protein serine/threonine kinase activity"/>
    <property type="evidence" value="ECO:0007669"/>
    <property type="project" value="UniProtKB-KW"/>
</dbReference>
<accession>A0A9P6T321</accession>
<comment type="caution">
    <text evidence="17">The sequence shown here is derived from an EMBL/GenBank/DDBJ whole genome shotgun (WGS) entry which is preliminary data.</text>
</comment>
<keyword evidence="4" id="KW-0723">Serine/threonine-protein kinase</keyword>
<dbReference type="InterPro" id="IPR032270">
    <property type="entry name" value="AMPK_C"/>
</dbReference>
<dbReference type="SMART" id="SM00220">
    <property type="entry name" value="S_TKc"/>
    <property type="match status" value="1"/>
</dbReference>
<evidence type="ECO:0000256" key="14">
    <source>
        <dbReference type="SAM" id="MobiDB-lite"/>
    </source>
</evidence>
<dbReference type="InterPro" id="IPR017441">
    <property type="entry name" value="Protein_kinase_ATP_BS"/>
</dbReference>
<dbReference type="GO" id="GO:0005524">
    <property type="term" value="F:ATP binding"/>
    <property type="evidence" value="ECO:0007669"/>
    <property type="project" value="UniProtKB-UniRule"/>
</dbReference>
<dbReference type="PROSITE" id="PS50011">
    <property type="entry name" value="PROTEIN_KINASE_DOM"/>
    <property type="match status" value="1"/>
</dbReference>
<gene>
    <name evidence="17" type="primary">SNF1</name>
    <name evidence="17" type="ORF">BGZ80_002709</name>
</gene>
<dbReference type="Gene3D" id="3.30.310.80">
    <property type="entry name" value="Kinase associated domain 1, KA1"/>
    <property type="match status" value="1"/>
</dbReference>
<feature type="region of interest" description="Disordered" evidence="14">
    <location>
        <begin position="519"/>
        <end position="553"/>
    </location>
</feature>
<protein>
    <recommendedName>
        <fullName evidence="3">non-specific serine/threonine protein kinase</fullName>
        <ecNumber evidence="3">2.7.11.1</ecNumber>
    </recommendedName>
</protein>
<feature type="domain" description="UBA" evidence="16">
    <location>
        <begin position="289"/>
        <end position="331"/>
    </location>
</feature>
<dbReference type="CDD" id="cd14334">
    <property type="entry name" value="UBA_SNF1_fungi"/>
    <property type="match status" value="1"/>
</dbReference>
<evidence type="ECO:0000256" key="5">
    <source>
        <dbReference type="ARBA" id="ARBA00022679"/>
    </source>
</evidence>
<dbReference type="SUPFAM" id="SSF103243">
    <property type="entry name" value="KA1-like"/>
    <property type="match status" value="1"/>
</dbReference>
<keyword evidence="18" id="KW-1185">Reference proteome</keyword>
<evidence type="ECO:0000256" key="9">
    <source>
        <dbReference type="ARBA" id="ARBA00023242"/>
    </source>
</evidence>
<dbReference type="AlphaFoldDB" id="A0A9P6T321"/>
<evidence type="ECO:0000259" key="16">
    <source>
        <dbReference type="PROSITE" id="PS50030"/>
    </source>
</evidence>
<dbReference type="FunFam" id="3.30.200.20:FF:000236">
    <property type="entry name" value="Non-specific serine/threonine protein kinase"/>
    <property type="match status" value="1"/>
</dbReference>
<feature type="compositionally biased region" description="Polar residues" evidence="14">
    <location>
        <begin position="531"/>
        <end position="543"/>
    </location>
</feature>
<keyword evidence="5" id="KW-0808">Transferase</keyword>
<feature type="binding site" evidence="13">
    <location>
        <position position="39"/>
    </location>
    <ligand>
        <name>ATP</name>
        <dbReference type="ChEBI" id="CHEBI:30616"/>
    </ligand>
</feature>
<keyword evidence="10" id="KW-0119">Carbohydrate metabolism</keyword>
<dbReference type="PROSITE" id="PS00108">
    <property type="entry name" value="PROTEIN_KINASE_ST"/>
    <property type="match status" value="1"/>
</dbReference>
<feature type="compositionally biased region" description="Polar residues" evidence="14">
    <location>
        <begin position="473"/>
        <end position="491"/>
    </location>
</feature>
<comment type="subcellular location">
    <subcellularLocation>
        <location evidence="1">Nucleus</location>
    </subcellularLocation>
</comment>
<evidence type="ECO:0000256" key="7">
    <source>
        <dbReference type="ARBA" id="ARBA00022777"/>
    </source>
</evidence>
<evidence type="ECO:0000256" key="12">
    <source>
        <dbReference type="ARBA" id="ARBA00048679"/>
    </source>
</evidence>
<dbReference type="Gene3D" id="1.10.510.10">
    <property type="entry name" value="Transferase(Phosphotransferase) domain 1"/>
    <property type="match status" value="1"/>
</dbReference>
<evidence type="ECO:0000256" key="4">
    <source>
        <dbReference type="ARBA" id="ARBA00022527"/>
    </source>
</evidence>
<dbReference type="OrthoDB" id="193931at2759"/>
<comment type="catalytic activity">
    <reaction evidence="11">
        <text>L-threonyl-[protein] + ATP = O-phospho-L-threonyl-[protein] + ADP + H(+)</text>
        <dbReference type="Rhea" id="RHEA:46608"/>
        <dbReference type="Rhea" id="RHEA-COMP:11060"/>
        <dbReference type="Rhea" id="RHEA-COMP:11605"/>
        <dbReference type="ChEBI" id="CHEBI:15378"/>
        <dbReference type="ChEBI" id="CHEBI:30013"/>
        <dbReference type="ChEBI" id="CHEBI:30616"/>
        <dbReference type="ChEBI" id="CHEBI:61977"/>
        <dbReference type="ChEBI" id="CHEBI:456216"/>
        <dbReference type="EC" id="2.7.11.1"/>
    </reaction>
</comment>
<proteinExistence type="inferred from homology"/>
<name>A0A9P6T321_9FUNG</name>
<dbReference type="GO" id="GO:0005737">
    <property type="term" value="C:cytoplasm"/>
    <property type="evidence" value="ECO:0007669"/>
    <property type="project" value="TreeGrafter"/>
</dbReference>
<dbReference type="InterPro" id="IPR000719">
    <property type="entry name" value="Prot_kinase_dom"/>
</dbReference>